<comment type="caution">
    <text evidence="2">The sequence shown here is derived from an EMBL/GenBank/DDBJ whole genome shotgun (WGS) entry which is preliminary data.</text>
</comment>
<evidence type="ECO:0000313" key="2">
    <source>
        <dbReference type="EMBL" id="ORM71404.1"/>
    </source>
</evidence>
<sequence>MSLKAITEKNFKGIKSTAIRKSMSMDSRPDFGMESYRYDSVEISESFSTSPSNFIEYEYQNEIRPYFSKAGVNEHRIGTHPELAMLNGLNTTHSQYVVTMFIDIRKSSRLSLLLPLEQAYIVKNRILQACIDIVRALDGYPHRLMGDALMAFFGRSDVLKENAIADAINAASTLRLILTDYIFPSLNDDLGTDIDLGVRIGLDYGSENEVIWGNFGLGESCEVTALGLPVDMTAKLQQLADKNTAMLGQGILDYVDFPNEYTKYKLRSGEIMRYIEPNITDGNGKSIDRRIKLLDMNAYQDLLPFKLNDKKMASSVLYPNHFSFQCFTINNEVEVEYKSLSVFLSKHKLIKFKLKIFPGIEKLNITFCKRNHGKEAGDDLAEDLNVSLTNGLLQKQNGADRVYLESHLGFQTLIVPEATSFRGLHTMEVIIRGEGASIFYRNIIGVYIL</sequence>
<dbReference type="AlphaFoldDB" id="A0A1X1D438"/>
<dbReference type="InterPro" id="IPR040511">
    <property type="entry name" value="AGS_C"/>
</dbReference>
<proteinExistence type="predicted"/>
<dbReference type="EMBL" id="MLFS01000049">
    <property type="protein sequence ID" value="ORM71404.1"/>
    <property type="molecule type" value="Genomic_DNA"/>
</dbReference>
<dbReference type="Pfam" id="PF18134">
    <property type="entry name" value="AGS_C"/>
    <property type="match status" value="1"/>
</dbReference>
<dbReference type="SUPFAM" id="SSF55073">
    <property type="entry name" value="Nucleotide cyclase"/>
    <property type="match status" value="1"/>
</dbReference>
<dbReference type="OrthoDB" id="9806704at2"/>
<protein>
    <submittedName>
        <fullName evidence="2">Guanylate cyclase</fullName>
    </submittedName>
</protein>
<evidence type="ECO:0000313" key="3">
    <source>
        <dbReference type="Proteomes" id="UP000193104"/>
    </source>
</evidence>
<evidence type="ECO:0000259" key="1">
    <source>
        <dbReference type="Pfam" id="PF18134"/>
    </source>
</evidence>
<dbReference type="RefSeq" id="WP_128602259.1">
    <property type="nucleotide sequence ID" value="NZ_MLFS01000049.1"/>
</dbReference>
<gene>
    <name evidence="2" type="ORF">HA48_16020</name>
</gene>
<reference evidence="2 3" key="1">
    <citation type="journal article" date="2017" name="Antonie Van Leeuwenhoek">
        <title>Phylogenomic resolution of the bacterial genus Pantoea and its relationship with Erwinia and Tatumella.</title>
        <authorList>
            <person name="Palmer M."/>
            <person name="Steenkamp E.T."/>
            <person name="Coetzee M.P."/>
            <person name="Chan W.Y."/>
            <person name="van Zyl E."/>
            <person name="De Maayer P."/>
            <person name="Coutinho T.A."/>
            <person name="Blom J."/>
            <person name="Smits T.H."/>
            <person name="Duffy B."/>
            <person name="Venter S.N."/>
        </authorList>
    </citation>
    <scope>NUCLEOTIDE SEQUENCE [LARGE SCALE GENOMIC DNA]</scope>
    <source>
        <strain evidence="2 3">LMG 26277</strain>
    </source>
</reference>
<keyword evidence="3" id="KW-1185">Reference proteome</keyword>
<dbReference type="InterPro" id="IPR029787">
    <property type="entry name" value="Nucleotide_cyclase"/>
</dbReference>
<dbReference type="Gene3D" id="3.30.70.1230">
    <property type="entry name" value="Nucleotide cyclase"/>
    <property type="match status" value="1"/>
</dbReference>
<feature type="domain" description="Adenylyl/Guanylyl and SMODS C-terminal sensor" evidence="1">
    <location>
        <begin position="319"/>
        <end position="448"/>
    </location>
</feature>
<dbReference type="Proteomes" id="UP000193104">
    <property type="component" value="Unassembled WGS sequence"/>
</dbReference>
<name>A0A1X1D438_9GAMM</name>
<dbReference type="STRING" id="1076551.HA48_16020"/>
<organism evidence="2 3">
    <name type="scientific">Pantoea wallisii</name>
    <dbReference type="NCBI Taxonomy" id="1076551"/>
    <lineage>
        <taxon>Bacteria</taxon>
        <taxon>Pseudomonadati</taxon>
        <taxon>Pseudomonadota</taxon>
        <taxon>Gammaproteobacteria</taxon>
        <taxon>Enterobacterales</taxon>
        <taxon>Erwiniaceae</taxon>
        <taxon>Pantoea</taxon>
    </lineage>
</organism>
<accession>A0A1X1D438</accession>